<evidence type="ECO:0000259" key="7">
    <source>
        <dbReference type="Pfam" id="PF00408"/>
    </source>
</evidence>
<dbReference type="InterPro" id="IPR050060">
    <property type="entry name" value="Phosphoglucosamine_mutase"/>
</dbReference>
<dbReference type="GO" id="GO:0005829">
    <property type="term" value="C:cytosol"/>
    <property type="evidence" value="ECO:0007669"/>
    <property type="project" value="TreeGrafter"/>
</dbReference>
<dbReference type="InterPro" id="IPR024086">
    <property type="entry name" value="GlmM_arc-type"/>
</dbReference>
<sequence>MTLIKSISGFRGTIGGRPGENLTPVDIVESAAAYGEWLKESAPRPLVIIGRDGRSTGKILTDLVRSTLLSQGIDVIDIGLTTTPTIEMYIPFKKADGGIIFSASHNPMNWNALKLFNEVGEFISAEDGERIIEISQDRAFFFSKYTSIGALTRDDVAIDYHITQVLDHPWVRVEDIRKKEYRVVVDCINSTGSISMIPLLEKLGCTVIPLFDEITGEFEHDPEPLEKNLEVLLETVKQESADLGISVDPDVDRIAFITEQGKMFGEEYTIVSIADYLFDNKLIDRSVSNLSSTRALSDVCHRYNGTYQASAVGEVNVVTKMKESGADYGGEGNGGVIVGNLHYGRDALIGAALFLSGLTHFDITPSAWKARLPIYQMSKMKVALQPTISPDNILDDLEHRYKDENLDLQDGLKIDFPDYWVHIRKSNTEPIIRIYTEAPTLERAKEVARSFKTEIQELFDAK</sequence>
<evidence type="ECO:0000256" key="2">
    <source>
        <dbReference type="ARBA" id="ARBA00010231"/>
    </source>
</evidence>
<comment type="caution">
    <text evidence="11">The sequence shown here is derived from an EMBL/GenBank/DDBJ whole genome shotgun (WGS) entry which is preliminary data.</text>
</comment>
<dbReference type="SUPFAM" id="SSF55957">
    <property type="entry name" value="Phosphoglucomutase, C-terminal domain"/>
    <property type="match status" value="1"/>
</dbReference>
<dbReference type="Gene3D" id="3.40.120.10">
    <property type="entry name" value="Alpha-D-Glucose-1,6-Bisphosphate, subunit A, domain 3"/>
    <property type="match status" value="3"/>
</dbReference>
<dbReference type="SUPFAM" id="SSF53738">
    <property type="entry name" value="Phosphoglucomutase, first 3 domains"/>
    <property type="match status" value="3"/>
</dbReference>
<dbReference type="PANTHER" id="PTHR42946">
    <property type="entry name" value="PHOSPHOHEXOSE MUTASE"/>
    <property type="match status" value="1"/>
</dbReference>
<dbReference type="Pfam" id="PF02878">
    <property type="entry name" value="PGM_PMM_I"/>
    <property type="match status" value="1"/>
</dbReference>
<protein>
    <submittedName>
        <fullName evidence="11">Phosphoglucosamine mutase</fullName>
        <ecNumber evidence="11">5.4.2.10</ecNumber>
    </submittedName>
</protein>
<dbReference type="GO" id="GO:0009252">
    <property type="term" value="P:peptidoglycan biosynthetic process"/>
    <property type="evidence" value="ECO:0007669"/>
    <property type="project" value="TreeGrafter"/>
</dbReference>
<dbReference type="Gene3D" id="3.30.310.50">
    <property type="entry name" value="Alpha-D-phosphohexomutase, C-terminal domain"/>
    <property type="match status" value="1"/>
</dbReference>
<keyword evidence="6 11" id="KW-0413">Isomerase</keyword>
<dbReference type="Pfam" id="PF00408">
    <property type="entry name" value="PGM_PMM_IV"/>
    <property type="match status" value="1"/>
</dbReference>
<dbReference type="EMBL" id="JAHVHU010000004">
    <property type="protein sequence ID" value="MBY5957303.1"/>
    <property type="molecule type" value="Genomic_DNA"/>
</dbReference>
<dbReference type="GO" id="GO:0008966">
    <property type="term" value="F:phosphoglucosamine mutase activity"/>
    <property type="evidence" value="ECO:0007669"/>
    <property type="project" value="UniProtKB-EC"/>
</dbReference>
<dbReference type="InterPro" id="IPR005843">
    <property type="entry name" value="A-D-PHexomutase_C"/>
</dbReference>
<feature type="domain" description="Alpha-D-phosphohexomutase alpha/beta/alpha" evidence="8">
    <location>
        <begin position="8"/>
        <end position="137"/>
    </location>
</feature>
<evidence type="ECO:0000256" key="1">
    <source>
        <dbReference type="ARBA" id="ARBA00001946"/>
    </source>
</evidence>
<feature type="domain" description="Alpha-D-phosphohexomutase alpha/beta/alpha" evidence="10">
    <location>
        <begin position="268"/>
        <end position="367"/>
    </location>
</feature>
<evidence type="ECO:0000313" key="11">
    <source>
        <dbReference type="EMBL" id="MBY5957303.1"/>
    </source>
</evidence>
<dbReference type="GO" id="GO:0006048">
    <property type="term" value="P:UDP-N-acetylglucosamine biosynthetic process"/>
    <property type="evidence" value="ECO:0007669"/>
    <property type="project" value="TreeGrafter"/>
</dbReference>
<feature type="domain" description="Alpha-D-phosphohexomutase C-terminal" evidence="7">
    <location>
        <begin position="396"/>
        <end position="451"/>
    </location>
</feature>
<keyword evidence="12" id="KW-1185">Reference proteome</keyword>
<comment type="similarity">
    <text evidence="2">Belongs to the phosphohexose mutase family.</text>
</comment>
<evidence type="ECO:0000256" key="5">
    <source>
        <dbReference type="ARBA" id="ARBA00022842"/>
    </source>
</evidence>
<organism evidence="11 12">
    <name type="scientific">Membranihabitans marinus</name>
    <dbReference type="NCBI Taxonomy" id="1227546"/>
    <lineage>
        <taxon>Bacteria</taxon>
        <taxon>Pseudomonadati</taxon>
        <taxon>Bacteroidota</taxon>
        <taxon>Saprospiria</taxon>
        <taxon>Saprospirales</taxon>
        <taxon>Saprospiraceae</taxon>
        <taxon>Membranihabitans</taxon>
    </lineage>
</organism>
<dbReference type="InterPro" id="IPR016055">
    <property type="entry name" value="A-D-PHexomutase_a/b/a-I/II/III"/>
</dbReference>
<dbReference type="EC" id="5.4.2.10" evidence="11"/>
<dbReference type="Pfam" id="PF02880">
    <property type="entry name" value="PGM_PMM_III"/>
    <property type="match status" value="1"/>
</dbReference>
<keyword evidence="5" id="KW-0460">Magnesium</keyword>
<dbReference type="InterPro" id="IPR005844">
    <property type="entry name" value="A-D-PHexomutase_a/b/a-I"/>
</dbReference>
<evidence type="ECO:0000256" key="4">
    <source>
        <dbReference type="ARBA" id="ARBA00022723"/>
    </source>
</evidence>
<dbReference type="InterPro" id="IPR005846">
    <property type="entry name" value="A-D-PHexomutase_a/b/a-III"/>
</dbReference>
<evidence type="ECO:0000313" key="12">
    <source>
        <dbReference type="Proteomes" id="UP000753961"/>
    </source>
</evidence>
<reference evidence="11" key="1">
    <citation type="submission" date="2021-06" db="EMBL/GenBank/DDBJ databases">
        <title>44 bacteria genomes isolated from Dapeng, Shenzhen.</title>
        <authorList>
            <person name="Zheng W."/>
            <person name="Yu S."/>
            <person name="Huang Y."/>
        </authorList>
    </citation>
    <scope>NUCLEOTIDE SEQUENCE</scope>
    <source>
        <strain evidence="11">DP5N28-2</strain>
    </source>
</reference>
<dbReference type="GO" id="GO:0004615">
    <property type="term" value="F:phosphomannomutase activity"/>
    <property type="evidence" value="ECO:0007669"/>
    <property type="project" value="TreeGrafter"/>
</dbReference>
<keyword evidence="4" id="KW-0479">Metal-binding</keyword>
<accession>A0A953HSW2</accession>
<gene>
    <name evidence="11" type="primary">glmM</name>
    <name evidence="11" type="ORF">KUV50_04085</name>
</gene>
<name>A0A953HSW2_9BACT</name>
<dbReference type="Proteomes" id="UP000753961">
    <property type="component" value="Unassembled WGS sequence"/>
</dbReference>
<keyword evidence="3" id="KW-0597">Phosphoprotein</keyword>
<dbReference type="GO" id="GO:0005975">
    <property type="term" value="P:carbohydrate metabolic process"/>
    <property type="evidence" value="ECO:0007669"/>
    <property type="project" value="InterPro"/>
</dbReference>
<evidence type="ECO:0000259" key="8">
    <source>
        <dbReference type="Pfam" id="PF02878"/>
    </source>
</evidence>
<dbReference type="GO" id="GO:0046872">
    <property type="term" value="F:metal ion binding"/>
    <property type="evidence" value="ECO:0007669"/>
    <property type="project" value="UniProtKB-KW"/>
</dbReference>
<feature type="domain" description="Alpha-D-phosphohexomutase alpha/beta/alpha" evidence="9">
    <location>
        <begin position="174"/>
        <end position="261"/>
    </location>
</feature>
<dbReference type="InterPro" id="IPR005841">
    <property type="entry name" value="Alpha-D-phosphohexomutase_SF"/>
</dbReference>
<comment type="cofactor">
    <cofactor evidence="1">
        <name>Mg(2+)</name>
        <dbReference type="ChEBI" id="CHEBI:18420"/>
    </cofactor>
</comment>
<evidence type="ECO:0000259" key="10">
    <source>
        <dbReference type="Pfam" id="PF02880"/>
    </source>
</evidence>
<dbReference type="AlphaFoldDB" id="A0A953HSW2"/>
<proteinExistence type="inferred from homology"/>
<dbReference type="Pfam" id="PF02879">
    <property type="entry name" value="PGM_PMM_II"/>
    <property type="match status" value="1"/>
</dbReference>
<dbReference type="RefSeq" id="WP_222578823.1">
    <property type="nucleotide sequence ID" value="NZ_JAHVHU010000004.1"/>
</dbReference>
<evidence type="ECO:0000256" key="6">
    <source>
        <dbReference type="ARBA" id="ARBA00023235"/>
    </source>
</evidence>
<dbReference type="PRINTS" id="PR00509">
    <property type="entry name" value="PGMPMM"/>
</dbReference>
<evidence type="ECO:0000259" key="9">
    <source>
        <dbReference type="Pfam" id="PF02879"/>
    </source>
</evidence>
<dbReference type="InterPro" id="IPR036900">
    <property type="entry name" value="A-D-PHexomutase_C_sf"/>
</dbReference>
<evidence type="ECO:0000256" key="3">
    <source>
        <dbReference type="ARBA" id="ARBA00022553"/>
    </source>
</evidence>
<dbReference type="NCBIfam" id="TIGR03990">
    <property type="entry name" value="Arch_GlmM"/>
    <property type="match status" value="1"/>
</dbReference>
<dbReference type="InterPro" id="IPR005845">
    <property type="entry name" value="A-D-PHexomutase_a/b/a-II"/>
</dbReference>
<dbReference type="PANTHER" id="PTHR42946:SF1">
    <property type="entry name" value="PHOSPHOGLUCOMUTASE (ALPHA-D-GLUCOSE-1,6-BISPHOSPHATE-DEPENDENT)"/>
    <property type="match status" value="1"/>
</dbReference>